<dbReference type="AlphaFoldDB" id="A0AAD4XTK2"/>
<evidence type="ECO:0000313" key="1">
    <source>
        <dbReference type="EMBL" id="KAI3942960.1"/>
    </source>
</evidence>
<proteinExistence type="predicted"/>
<name>A0AAD4XTK2_9MAGN</name>
<keyword evidence="2" id="KW-1185">Reference proteome</keyword>
<accession>A0AAD4XTK2</accession>
<organism evidence="1 2">
    <name type="scientific">Papaver atlanticum</name>
    <dbReference type="NCBI Taxonomy" id="357466"/>
    <lineage>
        <taxon>Eukaryota</taxon>
        <taxon>Viridiplantae</taxon>
        <taxon>Streptophyta</taxon>
        <taxon>Embryophyta</taxon>
        <taxon>Tracheophyta</taxon>
        <taxon>Spermatophyta</taxon>
        <taxon>Magnoliopsida</taxon>
        <taxon>Ranunculales</taxon>
        <taxon>Papaveraceae</taxon>
        <taxon>Papaveroideae</taxon>
        <taxon>Papaver</taxon>
    </lineage>
</organism>
<dbReference type="EMBL" id="JAJJMB010004448">
    <property type="protein sequence ID" value="KAI3942960.1"/>
    <property type="molecule type" value="Genomic_DNA"/>
</dbReference>
<evidence type="ECO:0000313" key="2">
    <source>
        <dbReference type="Proteomes" id="UP001202328"/>
    </source>
</evidence>
<dbReference type="Proteomes" id="UP001202328">
    <property type="component" value="Unassembled WGS sequence"/>
</dbReference>
<sequence length="116" mass="13274">MLTKQLVPTPRNKGGKEIIDAKSYQRVSHLKDFLNPKKNMATQSALASEFADRYMEACKAAFEEQQNLKKKKLKEKLAKDLEVQLVLGQQHETAEDGKRGRPTLRDPNSYRAFLIN</sequence>
<gene>
    <name evidence="1" type="ORF">MKW98_005472</name>
</gene>
<protein>
    <submittedName>
        <fullName evidence="1">Uncharacterized protein</fullName>
    </submittedName>
</protein>
<comment type="caution">
    <text evidence="1">The sequence shown here is derived from an EMBL/GenBank/DDBJ whole genome shotgun (WGS) entry which is preliminary data.</text>
</comment>
<reference evidence="1" key="1">
    <citation type="submission" date="2022-04" db="EMBL/GenBank/DDBJ databases">
        <title>A functionally conserved STORR gene fusion in Papaver species that diverged 16.8 million years ago.</title>
        <authorList>
            <person name="Catania T."/>
        </authorList>
    </citation>
    <scope>NUCLEOTIDE SEQUENCE</scope>
    <source>
        <strain evidence="1">S-188037</strain>
    </source>
</reference>